<name>A0A6P8AZY2_PYRGI</name>
<feature type="compositionally biased region" description="Low complexity" evidence="1">
    <location>
        <begin position="81"/>
        <end position="94"/>
    </location>
</feature>
<organism evidence="2 3">
    <name type="scientific">Pyricularia grisea</name>
    <name type="common">Crabgrass-specific blast fungus</name>
    <name type="synonym">Magnaporthe grisea</name>
    <dbReference type="NCBI Taxonomy" id="148305"/>
    <lineage>
        <taxon>Eukaryota</taxon>
        <taxon>Fungi</taxon>
        <taxon>Dikarya</taxon>
        <taxon>Ascomycota</taxon>
        <taxon>Pezizomycotina</taxon>
        <taxon>Sordariomycetes</taxon>
        <taxon>Sordariomycetidae</taxon>
        <taxon>Magnaporthales</taxon>
        <taxon>Pyriculariaceae</taxon>
        <taxon>Pyricularia</taxon>
    </lineage>
</organism>
<dbReference type="Proteomes" id="UP000515153">
    <property type="component" value="Chromosome VII"/>
</dbReference>
<sequence>MALEIEDLKTKVRQAPRGKTLRRLKLKATEAMKRFDDMAKHHATFKMQLEDLSGTLGCFSSQSEGVSSADNSPRSSAAGLPSDFFGSSSSSPRSKPARQQFPPNLSSKAQQAGHATTNTKRQTQSSTQVSSAIAHPKAASPSSMHSTTARGTFQDCNIAKNVQRAWVKLKSSLPLPQTQRMFVQRLAAPTRSTSQCGQTLTFHANQSWRDRIYPRSRGRWRKTWTADERVAVASNSNLGLAETGNETDNGPTVVPTGMPNKQAESERGGNGQDKEIYPSTTTAVPVESLKKRKKKTKKVKQATKSSSGLSKPVPQNGPQIRRSSSGNSAGSTGAIMVESQTGQDIRTKTGVASPLLYPASSDRSGSGIMTPDTESSSAPRSDLPAVSRRQASMPWAGIHQPAPSSPTALERHMTPFPDRTEAGTPINSRALPATPASQSARIDFTWGHYSPNQRSLHSQAITPPESVQSVFSSPMDSRLHNGDCVESDPSGCGTSTTGSDCSSLYPGFQHYASPAPIQPVQPSQFFHPIPSWMLPSRYMSRSVPIDVSMQIRPPSEVGSEVGSSRGALSENDADEYEPVRDD</sequence>
<dbReference type="AlphaFoldDB" id="A0A6P8AZY2"/>
<evidence type="ECO:0000313" key="3">
    <source>
        <dbReference type="RefSeq" id="XP_030980460.1"/>
    </source>
</evidence>
<feature type="compositionally biased region" description="Polar residues" evidence="1">
    <location>
        <begin position="101"/>
        <end position="131"/>
    </location>
</feature>
<proteinExistence type="predicted"/>
<protein>
    <submittedName>
        <fullName evidence="3">Uncharacterized protein</fullName>
    </submittedName>
</protein>
<feature type="compositionally biased region" description="Basic and acidic residues" evidence="1">
    <location>
        <begin position="263"/>
        <end position="276"/>
    </location>
</feature>
<feature type="compositionally biased region" description="Low complexity" evidence="1">
    <location>
        <begin position="323"/>
        <end position="332"/>
    </location>
</feature>
<reference evidence="3" key="2">
    <citation type="submission" date="2019-10" db="EMBL/GenBank/DDBJ databases">
        <authorList>
            <consortium name="NCBI Genome Project"/>
        </authorList>
    </citation>
    <scope>NUCLEOTIDE SEQUENCE</scope>
    <source>
        <strain evidence="3">NI907</strain>
    </source>
</reference>
<feature type="compositionally biased region" description="Polar residues" evidence="1">
    <location>
        <begin position="462"/>
        <end position="475"/>
    </location>
</feature>
<feature type="compositionally biased region" description="Polar residues" evidence="1">
    <location>
        <begin position="140"/>
        <end position="149"/>
    </location>
</feature>
<feature type="compositionally biased region" description="Polar residues" evidence="1">
    <location>
        <begin position="61"/>
        <end position="75"/>
    </location>
</feature>
<reference evidence="3" key="3">
    <citation type="submission" date="2025-08" db="UniProtKB">
        <authorList>
            <consortium name="RefSeq"/>
        </authorList>
    </citation>
    <scope>IDENTIFICATION</scope>
    <source>
        <strain evidence="3">NI907</strain>
    </source>
</reference>
<accession>A0A6P8AZY2</accession>
<dbReference type="GeneID" id="41965740"/>
<feature type="compositionally biased region" description="Low complexity" evidence="1">
    <location>
        <begin position="487"/>
        <end position="498"/>
    </location>
</feature>
<feature type="compositionally biased region" description="Polar residues" evidence="1">
    <location>
        <begin position="239"/>
        <end position="250"/>
    </location>
</feature>
<feature type="region of interest" description="Disordered" evidence="1">
    <location>
        <begin position="61"/>
        <end position="149"/>
    </location>
</feature>
<feature type="compositionally biased region" description="Low complexity" evidence="1">
    <location>
        <begin position="553"/>
        <end position="564"/>
    </location>
</feature>
<keyword evidence="2" id="KW-1185">Reference proteome</keyword>
<gene>
    <name evidence="3" type="ORF">PgNI_10861</name>
</gene>
<feature type="region of interest" description="Disordered" evidence="1">
    <location>
        <begin position="462"/>
        <end position="498"/>
    </location>
</feature>
<dbReference type="RefSeq" id="XP_030980460.1">
    <property type="nucleotide sequence ID" value="XM_031130835.1"/>
</dbReference>
<evidence type="ECO:0000313" key="2">
    <source>
        <dbReference type="Proteomes" id="UP000515153"/>
    </source>
</evidence>
<feature type="region of interest" description="Disordered" evidence="1">
    <location>
        <begin position="550"/>
        <end position="582"/>
    </location>
</feature>
<feature type="region of interest" description="Disordered" evidence="1">
    <location>
        <begin position="239"/>
        <end position="332"/>
    </location>
</feature>
<feature type="compositionally biased region" description="Basic residues" evidence="1">
    <location>
        <begin position="290"/>
        <end position="301"/>
    </location>
</feature>
<dbReference type="KEGG" id="pgri:PgNI_10861"/>
<feature type="region of interest" description="Disordered" evidence="1">
    <location>
        <begin position="349"/>
        <end position="390"/>
    </location>
</feature>
<evidence type="ECO:0000256" key="1">
    <source>
        <dbReference type="SAM" id="MobiDB-lite"/>
    </source>
</evidence>
<reference evidence="2 3" key="1">
    <citation type="journal article" date="2019" name="Mol. Biol. Evol.">
        <title>Blast fungal genomes show frequent chromosomal changes, gene gains and losses, and effector gene turnover.</title>
        <authorList>
            <person name="Gomez Luciano L.B."/>
            <person name="Jason Tsai I."/>
            <person name="Chuma I."/>
            <person name="Tosa Y."/>
            <person name="Chen Y.H."/>
            <person name="Li J.Y."/>
            <person name="Li M.Y."/>
            <person name="Jade Lu M.Y."/>
            <person name="Nakayashiki H."/>
            <person name="Li W.H."/>
        </authorList>
    </citation>
    <scope>NUCLEOTIDE SEQUENCE [LARGE SCALE GENOMIC DNA]</scope>
    <source>
        <strain evidence="2 3">NI907</strain>
    </source>
</reference>